<dbReference type="RefSeq" id="WP_079589861.1">
    <property type="nucleotide sequence ID" value="NZ_FUYN01000004.1"/>
</dbReference>
<sequence length="222" mass="24689">MSSASPIYKFIRLFFGLFLYSVGIVMTINANLGLAPWDVFHKGLSTTFGITMGQASIAVGFMIVIIAFFLGERIGWGTVFNMYFIGYFIDILMLNNLIPIFDSFIPSLIMMLGGMFVIGCATVAYIGAELGSGPRDGLMIALTKRTNKSVRFIRNTIEICALSIGYLLGGTLGIGTVIMSLCIGYFVQFAFKLLRFDVTKIHHRYIDEDIIFLKKRFATSEK</sequence>
<feature type="transmembrane region" description="Helical" evidence="1">
    <location>
        <begin position="7"/>
        <end position="28"/>
    </location>
</feature>
<keyword evidence="1" id="KW-0812">Transmembrane</keyword>
<dbReference type="InterPro" id="IPR038750">
    <property type="entry name" value="YczE/YyaS-like"/>
</dbReference>
<evidence type="ECO:0000313" key="2">
    <source>
        <dbReference type="EMBL" id="SKB55337.1"/>
    </source>
</evidence>
<feature type="transmembrane region" description="Helical" evidence="1">
    <location>
        <begin position="107"/>
        <end position="128"/>
    </location>
</feature>
<dbReference type="AlphaFoldDB" id="A0A1T5C7F5"/>
<protein>
    <submittedName>
        <fullName evidence="2">Uncharacterized membrane protein YczE</fullName>
    </submittedName>
</protein>
<feature type="transmembrane region" description="Helical" evidence="1">
    <location>
        <begin position="48"/>
        <end position="70"/>
    </location>
</feature>
<keyword evidence="1" id="KW-1133">Transmembrane helix</keyword>
<dbReference type="PANTHER" id="PTHR40078:SF1">
    <property type="entry name" value="INTEGRAL MEMBRANE PROTEIN"/>
    <property type="match status" value="1"/>
</dbReference>
<dbReference type="PANTHER" id="PTHR40078">
    <property type="entry name" value="INTEGRAL MEMBRANE PROTEIN-RELATED"/>
    <property type="match status" value="1"/>
</dbReference>
<keyword evidence="1" id="KW-0472">Membrane</keyword>
<reference evidence="3" key="1">
    <citation type="submission" date="2017-02" db="EMBL/GenBank/DDBJ databases">
        <authorList>
            <person name="Varghese N."/>
            <person name="Submissions S."/>
        </authorList>
    </citation>
    <scope>NUCLEOTIDE SEQUENCE [LARGE SCALE GENOMIC DNA]</scope>
    <source>
        <strain evidence="3">ATCC 35199</strain>
    </source>
</reference>
<evidence type="ECO:0000256" key="1">
    <source>
        <dbReference type="SAM" id="Phobius"/>
    </source>
</evidence>
<organism evidence="2 3">
    <name type="scientific">Acetoanaerobium noterae</name>
    <dbReference type="NCBI Taxonomy" id="745369"/>
    <lineage>
        <taxon>Bacteria</taxon>
        <taxon>Bacillati</taxon>
        <taxon>Bacillota</taxon>
        <taxon>Clostridia</taxon>
        <taxon>Peptostreptococcales</taxon>
        <taxon>Filifactoraceae</taxon>
        <taxon>Acetoanaerobium</taxon>
    </lineage>
</organism>
<feature type="transmembrane region" description="Helical" evidence="1">
    <location>
        <begin position="82"/>
        <end position="101"/>
    </location>
</feature>
<dbReference type="Pfam" id="PF19700">
    <property type="entry name" value="DUF6198"/>
    <property type="match status" value="1"/>
</dbReference>
<feature type="transmembrane region" description="Helical" evidence="1">
    <location>
        <begin position="174"/>
        <end position="194"/>
    </location>
</feature>
<gene>
    <name evidence="2" type="ORF">SAMN02745120_2068</name>
</gene>
<dbReference type="EMBL" id="FUYN01000004">
    <property type="protein sequence ID" value="SKB55337.1"/>
    <property type="molecule type" value="Genomic_DNA"/>
</dbReference>
<proteinExistence type="predicted"/>
<accession>A0A1T5C7F5</accession>
<dbReference type="Proteomes" id="UP000243406">
    <property type="component" value="Unassembled WGS sequence"/>
</dbReference>
<keyword evidence="3" id="KW-1185">Reference proteome</keyword>
<dbReference type="OrthoDB" id="154912at2"/>
<evidence type="ECO:0000313" key="3">
    <source>
        <dbReference type="Proteomes" id="UP000243406"/>
    </source>
</evidence>
<name>A0A1T5C7F5_9FIRM</name>